<evidence type="ECO:0000313" key="2">
    <source>
        <dbReference type="Proteomes" id="UP000271925"/>
    </source>
</evidence>
<keyword evidence="2" id="KW-1185">Reference proteome</keyword>
<sequence length="203" mass="23460">MNTGTLPIYNKSVFINCPFDSSFTENLRAMSFAILACGFYPRCALEANINASHVRLTKILSLISECQFGIHDMSLIDVRFNMPLELGLFIGCKEFGVGHHQDKRFIFFEGVPYSSKKFLSDLSGIDPVAHENRPDKIIECVRGWLAEQIDDLESIPHSSFVKAQFKEFKKALPELCQERRWKVKELTFTEFRYLCLPWVEFNF</sequence>
<comment type="caution">
    <text evidence="1">The sequence shown here is derived from an EMBL/GenBank/DDBJ whole genome shotgun (WGS) entry which is preliminary data.</text>
</comment>
<reference evidence="1 2" key="1">
    <citation type="submission" date="2018-11" db="EMBL/GenBank/DDBJ databases">
        <authorList>
            <person name="Zhou Z."/>
            <person name="Wang G."/>
        </authorList>
    </citation>
    <scope>NUCLEOTIDE SEQUENCE [LARGE SCALE GENOMIC DNA]</scope>
    <source>
        <strain evidence="1 2">KCTC52004</strain>
    </source>
</reference>
<dbReference type="Proteomes" id="UP000271925">
    <property type="component" value="Unassembled WGS sequence"/>
</dbReference>
<proteinExistence type="predicted"/>
<name>A0A3P1BEP8_9BACT</name>
<dbReference type="AlphaFoldDB" id="A0A3P1BEP8"/>
<dbReference type="RefSeq" id="WP_124878274.1">
    <property type="nucleotide sequence ID" value="NZ_RQJO01000013.1"/>
</dbReference>
<evidence type="ECO:0000313" key="1">
    <source>
        <dbReference type="EMBL" id="RRA99504.1"/>
    </source>
</evidence>
<dbReference type="EMBL" id="RQJO01000013">
    <property type="protein sequence ID" value="RRA99504.1"/>
    <property type="molecule type" value="Genomic_DNA"/>
</dbReference>
<protein>
    <submittedName>
        <fullName evidence="1">Uncharacterized protein</fullName>
    </submittedName>
</protein>
<accession>A0A3P1BEP8</accession>
<gene>
    <name evidence="1" type="ORF">EHT25_26350</name>
</gene>
<organism evidence="1 2">
    <name type="scientific">Larkinella rosea</name>
    <dbReference type="NCBI Taxonomy" id="2025312"/>
    <lineage>
        <taxon>Bacteria</taxon>
        <taxon>Pseudomonadati</taxon>
        <taxon>Bacteroidota</taxon>
        <taxon>Cytophagia</taxon>
        <taxon>Cytophagales</taxon>
        <taxon>Spirosomataceae</taxon>
        <taxon>Larkinella</taxon>
    </lineage>
</organism>
<dbReference type="OrthoDB" id="7596615at2"/>